<protein>
    <recommendedName>
        <fullName evidence="4">Cyclopropane-fatty-acyl-phospholipid synthase</fullName>
    </recommendedName>
</protein>
<accession>A0ABQ8AGE9</accession>
<name>A0ABQ8AGE9_BRANA</name>
<gene>
    <name evidence="2" type="ORF">HID58_053907</name>
</gene>
<dbReference type="PANTHER" id="PTHR43675:SF15">
    <property type="entry name" value="CYCLOPROPANE-FATTY-ACYL-PHOSPHOLIPID SYNTHASE"/>
    <property type="match status" value="1"/>
</dbReference>
<dbReference type="PANTHER" id="PTHR43675">
    <property type="entry name" value="ARSENITE METHYLTRANSFERASE"/>
    <property type="match status" value="1"/>
</dbReference>
<feature type="non-terminal residue" evidence="2">
    <location>
        <position position="335"/>
    </location>
</feature>
<sequence length="335" mass="38684">MNRRTSSQVVSVDESPPTSSLLDESPPKSSPLDGFHPEASLCDSKVKGFRDFVSYMCERRDRHRERRFLIFLNISRHYDLVKQGAFSLFMDDTMAYSSAVFKSENEDLRTAQMRKITLLIEKVAKFQARIEKNHGVLELGCGWGTLAVEVVRRTGCKYTGITLSIEQLKYAEAKVKEARLEDRITFKLCDYRQLSDAQKYDRIIACEMIEAVGHEFYEAFVSCCEVALAKDGIFVMQFTAVPEELYDETRLSSGFITEYIFPGGCLPSLARVTSAMSSSSRLCIEDVENIGIHYYYTLRCWRKRFLENQKQIMELGFDDKFIRTWEYTHTIHNII</sequence>
<dbReference type="EMBL" id="JAGKQM010000013">
    <property type="protein sequence ID" value="KAH0891478.1"/>
    <property type="molecule type" value="Genomic_DNA"/>
</dbReference>
<proteinExistence type="predicted"/>
<organism evidence="2 3">
    <name type="scientific">Brassica napus</name>
    <name type="common">Rape</name>
    <dbReference type="NCBI Taxonomy" id="3708"/>
    <lineage>
        <taxon>Eukaryota</taxon>
        <taxon>Viridiplantae</taxon>
        <taxon>Streptophyta</taxon>
        <taxon>Embryophyta</taxon>
        <taxon>Tracheophyta</taxon>
        <taxon>Spermatophyta</taxon>
        <taxon>Magnoliopsida</taxon>
        <taxon>eudicotyledons</taxon>
        <taxon>Gunneridae</taxon>
        <taxon>Pentapetalae</taxon>
        <taxon>rosids</taxon>
        <taxon>malvids</taxon>
        <taxon>Brassicales</taxon>
        <taxon>Brassicaceae</taxon>
        <taxon>Brassiceae</taxon>
        <taxon>Brassica</taxon>
    </lineage>
</organism>
<evidence type="ECO:0008006" key="4">
    <source>
        <dbReference type="Google" id="ProtNLM"/>
    </source>
</evidence>
<dbReference type="InterPro" id="IPR026669">
    <property type="entry name" value="Arsenite_MeTrfase-like"/>
</dbReference>
<dbReference type="SUPFAM" id="SSF53335">
    <property type="entry name" value="S-adenosyl-L-methionine-dependent methyltransferases"/>
    <property type="match status" value="1"/>
</dbReference>
<dbReference type="InterPro" id="IPR029063">
    <property type="entry name" value="SAM-dependent_MTases_sf"/>
</dbReference>
<feature type="region of interest" description="Disordered" evidence="1">
    <location>
        <begin position="1"/>
        <end position="34"/>
    </location>
</feature>
<dbReference type="CDD" id="cd02440">
    <property type="entry name" value="AdoMet_MTases"/>
    <property type="match status" value="1"/>
</dbReference>
<dbReference type="Gene3D" id="3.40.50.150">
    <property type="entry name" value="Vaccinia Virus protein VP39"/>
    <property type="match status" value="1"/>
</dbReference>
<reference evidence="2 3" key="1">
    <citation type="submission" date="2021-05" db="EMBL/GenBank/DDBJ databases">
        <title>Genome Assembly of Synthetic Allotetraploid Brassica napus Reveals Homoeologous Exchanges between Subgenomes.</title>
        <authorList>
            <person name="Davis J.T."/>
        </authorList>
    </citation>
    <scope>NUCLEOTIDE SEQUENCE [LARGE SCALE GENOMIC DNA]</scope>
    <source>
        <strain evidence="3">cv. Da-Ae</strain>
        <tissue evidence="2">Seedling</tissue>
    </source>
</reference>
<evidence type="ECO:0000256" key="1">
    <source>
        <dbReference type="SAM" id="MobiDB-lite"/>
    </source>
</evidence>
<evidence type="ECO:0000313" key="3">
    <source>
        <dbReference type="Proteomes" id="UP000824890"/>
    </source>
</evidence>
<dbReference type="Proteomes" id="UP000824890">
    <property type="component" value="Unassembled WGS sequence"/>
</dbReference>
<keyword evidence="3" id="KW-1185">Reference proteome</keyword>
<feature type="compositionally biased region" description="Polar residues" evidence="1">
    <location>
        <begin position="1"/>
        <end position="22"/>
    </location>
</feature>
<dbReference type="Pfam" id="PF02353">
    <property type="entry name" value="CMAS"/>
    <property type="match status" value="1"/>
</dbReference>
<evidence type="ECO:0000313" key="2">
    <source>
        <dbReference type="EMBL" id="KAH0891478.1"/>
    </source>
</evidence>
<comment type="caution">
    <text evidence="2">The sequence shown here is derived from an EMBL/GenBank/DDBJ whole genome shotgun (WGS) entry which is preliminary data.</text>
</comment>